<dbReference type="EMBL" id="FWEV01000331">
    <property type="protein sequence ID" value="SLM33052.1"/>
    <property type="molecule type" value="Genomic_DNA"/>
</dbReference>
<gene>
    <name evidence="1" type="ORF">MTBBW1_850040</name>
</gene>
<name>A0A1W1HKZ9_9BACT</name>
<evidence type="ECO:0000313" key="1">
    <source>
        <dbReference type="EMBL" id="SLM33052.1"/>
    </source>
</evidence>
<organism evidence="1 2">
    <name type="scientific">Desulfamplus magnetovallimortis</name>
    <dbReference type="NCBI Taxonomy" id="1246637"/>
    <lineage>
        <taxon>Bacteria</taxon>
        <taxon>Pseudomonadati</taxon>
        <taxon>Thermodesulfobacteriota</taxon>
        <taxon>Desulfobacteria</taxon>
        <taxon>Desulfobacterales</taxon>
        <taxon>Desulfobacteraceae</taxon>
        <taxon>Desulfamplus</taxon>
    </lineage>
</organism>
<sequence length="49" mass="5922">MQGKNENPYTITYMADARHNRRDEIRFKNSHLRRLSYKNLKGTAIRVTR</sequence>
<reference evidence="1 2" key="1">
    <citation type="submission" date="2017-03" db="EMBL/GenBank/DDBJ databases">
        <authorList>
            <person name="Afonso C.L."/>
            <person name="Miller P.J."/>
            <person name="Scott M.A."/>
            <person name="Spackman E."/>
            <person name="Goraichik I."/>
            <person name="Dimitrov K.M."/>
            <person name="Suarez D.L."/>
            <person name="Swayne D.E."/>
        </authorList>
    </citation>
    <scope>NUCLEOTIDE SEQUENCE [LARGE SCALE GENOMIC DNA]</scope>
    <source>
        <strain evidence="1">PRJEB14757</strain>
    </source>
</reference>
<accession>A0A1W1HKZ9</accession>
<dbReference type="AlphaFoldDB" id="A0A1W1HKZ9"/>
<proteinExistence type="predicted"/>
<dbReference type="Proteomes" id="UP000191931">
    <property type="component" value="Unassembled WGS sequence"/>
</dbReference>
<keyword evidence="2" id="KW-1185">Reference proteome</keyword>
<evidence type="ECO:0000313" key="2">
    <source>
        <dbReference type="Proteomes" id="UP000191931"/>
    </source>
</evidence>
<protein>
    <submittedName>
        <fullName evidence="1">Uncharacterized protein</fullName>
    </submittedName>
</protein>